<proteinExistence type="predicted"/>
<reference evidence="1" key="1">
    <citation type="submission" date="2018-11" db="EMBL/GenBank/DDBJ databases">
        <authorList>
            <consortium name="Pathogen Informatics"/>
        </authorList>
    </citation>
    <scope>NUCLEOTIDE SEQUENCE</scope>
</reference>
<sequence length="118" mass="12734">MVSTQSDFGLTTMPEQLPSGAANQIHLIGGPEKTQLQSQLQPLILPTVATSTIDATSLTVTAQSTIPNLFHRPHLSASPFKTTQSEADLNLPSLKSCIQIDEQASRARGTFHVLKVER</sequence>
<dbReference type="AlphaFoldDB" id="A0A3S5AJM7"/>
<organism evidence="1 2">
    <name type="scientific">Protopolystoma xenopodis</name>
    <dbReference type="NCBI Taxonomy" id="117903"/>
    <lineage>
        <taxon>Eukaryota</taxon>
        <taxon>Metazoa</taxon>
        <taxon>Spiralia</taxon>
        <taxon>Lophotrochozoa</taxon>
        <taxon>Platyhelminthes</taxon>
        <taxon>Monogenea</taxon>
        <taxon>Polyopisthocotylea</taxon>
        <taxon>Polystomatidea</taxon>
        <taxon>Polystomatidae</taxon>
        <taxon>Protopolystoma</taxon>
    </lineage>
</organism>
<comment type="caution">
    <text evidence="1">The sequence shown here is derived from an EMBL/GenBank/DDBJ whole genome shotgun (WGS) entry which is preliminary data.</text>
</comment>
<accession>A0A3S5AJM7</accession>
<keyword evidence="2" id="KW-1185">Reference proteome</keyword>
<dbReference type="Proteomes" id="UP000784294">
    <property type="component" value="Unassembled WGS sequence"/>
</dbReference>
<protein>
    <submittedName>
        <fullName evidence="1">Uncharacterized protein</fullName>
    </submittedName>
</protein>
<evidence type="ECO:0000313" key="1">
    <source>
        <dbReference type="EMBL" id="VEL31087.1"/>
    </source>
</evidence>
<dbReference type="EMBL" id="CAAALY010118481">
    <property type="protein sequence ID" value="VEL31087.1"/>
    <property type="molecule type" value="Genomic_DNA"/>
</dbReference>
<name>A0A3S5AJM7_9PLAT</name>
<gene>
    <name evidence="1" type="ORF">PXEA_LOCUS24527</name>
</gene>
<evidence type="ECO:0000313" key="2">
    <source>
        <dbReference type="Proteomes" id="UP000784294"/>
    </source>
</evidence>